<accession>B8G876</accession>
<protein>
    <submittedName>
        <fullName evidence="2">Methyltransferase type 11</fullName>
    </submittedName>
</protein>
<dbReference type="Gene3D" id="3.40.50.150">
    <property type="entry name" value="Vaccinia Virus protein VP39"/>
    <property type="match status" value="1"/>
</dbReference>
<evidence type="ECO:0000313" key="2">
    <source>
        <dbReference type="EMBL" id="ACL26130.1"/>
    </source>
</evidence>
<dbReference type="PANTHER" id="PTHR42912:SF80">
    <property type="entry name" value="METHYLTRANSFERASE DOMAIN-CONTAINING PROTEIN"/>
    <property type="match status" value="1"/>
</dbReference>
<sequence length="217" mass="24326">MDGVSVFDKHANEYDRWFDENETIYQAEVNALRRLVPTTGVGIEIGAGTGRFSMPFGIRIGVEPSRMMARIAKARNISICQAIGERLPFRDNQFDFALLVTVICFAKDVTRLLREVKRVIKVGGKVVIGFIDRDSPLGQLYQSRKDTDKFYREAHFYSVPEILSLVRRVGFGELQFCQTVFGLPGNDPMAYQVHDGFGKGAFVALSATKLYSAGDKK</sequence>
<dbReference type="GO" id="GO:0032259">
    <property type="term" value="P:methylation"/>
    <property type="evidence" value="ECO:0007669"/>
    <property type="project" value="UniProtKB-KW"/>
</dbReference>
<dbReference type="KEGG" id="cag:Cagg_3275"/>
<dbReference type="Proteomes" id="UP000002508">
    <property type="component" value="Chromosome"/>
</dbReference>
<proteinExistence type="predicted"/>
<dbReference type="RefSeq" id="WP_015941977.1">
    <property type="nucleotide sequence ID" value="NC_011831.1"/>
</dbReference>
<dbReference type="Pfam" id="PF08241">
    <property type="entry name" value="Methyltransf_11"/>
    <property type="match status" value="1"/>
</dbReference>
<feature type="domain" description="Methyltransferase type 11" evidence="1">
    <location>
        <begin position="44"/>
        <end position="128"/>
    </location>
</feature>
<dbReference type="EMBL" id="CP001337">
    <property type="protein sequence ID" value="ACL26130.1"/>
    <property type="molecule type" value="Genomic_DNA"/>
</dbReference>
<dbReference type="CDD" id="cd02440">
    <property type="entry name" value="AdoMet_MTases"/>
    <property type="match status" value="1"/>
</dbReference>
<reference evidence="2" key="1">
    <citation type="submission" date="2008-12" db="EMBL/GenBank/DDBJ databases">
        <title>Complete sequence of Chloroflexus aggregans DSM 9485.</title>
        <authorList>
            <consortium name="US DOE Joint Genome Institute"/>
            <person name="Lucas S."/>
            <person name="Copeland A."/>
            <person name="Lapidus A."/>
            <person name="Glavina del Rio T."/>
            <person name="Dalin E."/>
            <person name="Tice H."/>
            <person name="Pitluck S."/>
            <person name="Foster B."/>
            <person name="Larimer F."/>
            <person name="Land M."/>
            <person name="Hauser L."/>
            <person name="Kyrpides N."/>
            <person name="Mikhailova N."/>
            <person name="Bryant D."/>
            <person name="Richardson P."/>
        </authorList>
    </citation>
    <scope>NUCLEOTIDE SEQUENCE</scope>
    <source>
        <strain evidence="2">DSM 9485</strain>
    </source>
</reference>
<dbReference type="PANTHER" id="PTHR42912">
    <property type="entry name" value="METHYLTRANSFERASE"/>
    <property type="match status" value="1"/>
</dbReference>
<dbReference type="GO" id="GO:0008757">
    <property type="term" value="F:S-adenosylmethionine-dependent methyltransferase activity"/>
    <property type="evidence" value="ECO:0007669"/>
    <property type="project" value="InterPro"/>
</dbReference>
<dbReference type="HOGENOM" id="CLU_037990_14_1_0"/>
<dbReference type="OrthoDB" id="9772751at2"/>
<dbReference type="STRING" id="326427.Cagg_3275"/>
<evidence type="ECO:0000259" key="1">
    <source>
        <dbReference type="Pfam" id="PF08241"/>
    </source>
</evidence>
<dbReference type="InterPro" id="IPR013216">
    <property type="entry name" value="Methyltransf_11"/>
</dbReference>
<dbReference type="InterPro" id="IPR029063">
    <property type="entry name" value="SAM-dependent_MTases_sf"/>
</dbReference>
<keyword evidence="2" id="KW-0808">Transferase</keyword>
<evidence type="ECO:0000313" key="3">
    <source>
        <dbReference type="Proteomes" id="UP000002508"/>
    </source>
</evidence>
<name>B8G876_CHLAD</name>
<gene>
    <name evidence="2" type="ordered locus">Cagg_3275</name>
</gene>
<dbReference type="eggNOG" id="COG2226">
    <property type="taxonomic scope" value="Bacteria"/>
</dbReference>
<dbReference type="InterPro" id="IPR050508">
    <property type="entry name" value="Methyltransf_Superfamily"/>
</dbReference>
<organism evidence="2 3">
    <name type="scientific">Chloroflexus aggregans (strain MD-66 / DSM 9485)</name>
    <dbReference type="NCBI Taxonomy" id="326427"/>
    <lineage>
        <taxon>Bacteria</taxon>
        <taxon>Bacillati</taxon>
        <taxon>Chloroflexota</taxon>
        <taxon>Chloroflexia</taxon>
        <taxon>Chloroflexales</taxon>
        <taxon>Chloroflexineae</taxon>
        <taxon>Chloroflexaceae</taxon>
        <taxon>Chloroflexus</taxon>
    </lineage>
</organism>
<keyword evidence="2" id="KW-0489">Methyltransferase</keyword>
<dbReference type="AlphaFoldDB" id="B8G876"/>
<keyword evidence="3" id="KW-1185">Reference proteome</keyword>
<dbReference type="SUPFAM" id="SSF53335">
    <property type="entry name" value="S-adenosyl-L-methionine-dependent methyltransferases"/>
    <property type="match status" value="1"/>
</dbReference>